<evidence type="ECO:0000313" key="3">
    <source>
        <dbReference type="EMBL" id="TNY22988.1"/>
    </source>
</evidence>
<dbReference type="EMBL" id="SOZI01000017">
    <property type="protein sequence ID" value="TNY22988.1"/>
    <property type="molecule type" value="Genomic_DNA"/>
</dbReference>
<accession>A0A5C5G1L4</accession>
<name>A0A5C5G1L4_9BASI</name>
<dbReference type="GO" id="GO:0042274">
    <property type="term" value="P:ribosomal small subunit biogenesis"/>
    <property type="evidence" value="ECO:0007669"/>
    <property type="project" value="InterPro"/>
</dbReference>
<feature type="region of interest" description="Disordered" evidence="2">
    <location>
        <begin position="40"/>
        <end position="68"/>
    </location>
</feature>
<feature type="compositionally biased region" description="Low complexity" evidence="2">
    <location>
        <begin position="308"/>
        <end position="343"/>
    </location>
</feature>
<dbReference type="PANTHER" id="PTHR21531:SF0">
    <property type="entry name" value="PROTEIN LTV1 HOMOLOG"/>
    <property type="match status" value="1"/>
</dbReference>
<dbReference type="Pfam" id="PF04180">
    <property type="entry name" value="LTV"/>
    <property type="match status" value="1"/>
</dbReference>
<feature type="compositionally biased region" description="Acidic residues" evidence="2">
    <location>
        <begin position="380"/>
        <end position="391"/>
    </location>
</feature>
<feature type="region of interest" description="Disordered" evidence="2">
    <location>
        <begin position="280"/>
        <end position="398"/>
    </location>
</feature>
<organism evidence="3 4">
    <name type="scientific">Rhodotorula diobovata</name>
    <dbReference type="NCBI Taxonomy" id="5288"/>
    <lineage>
        <taxon>Eukaryota</taxon>
        <taxon>Fungi</taxon>
        <taxon>Dikarya</taxon>
        <taxon>Basidiomycota</taxon>
        <taxon>Pucciniomycotina</taxon>
        <taxon>Microbotryomycetes</taxon>
        <taxon>Sporidiobolales</taxon>
        <taxon>Sporidiobolaceae</taxon>
        <taxon>Rhodotorula</taxon>
    </lineage>
</organism>
<dbReference type="STRING" id="5288.A0A5C5G1L4"/>
<feature type="region of interest" description="Disordered" evidence="2">
    <location>
        <begin position="539"/>
        <end position="688"/>
    </location>
</feature>
<keyword evidence="4" id="KW-1185">Reference proteome</keyword>
<evidence type="ECO:0000256" key="1">
    <source>
        <dbReference type="ARBA" id="ARBA00009078"/>
    </source>
</evidence>
<dbReference type="OrthoDB" id="5852896at2759"/>
<dbReference type="PANTHER" id="PTHR21531">
    <property type="entry name" value="LOW-TEMPERATURE VIABILITY PROTEIN LTV1-RELATED"/>
    <property type="match status" value="1"/>
</dbReference>
<feature type="compositionally biased region" description="Acidic residues" evidence="2">
    <location>
        <begin position="590"/>
        <end position="611"/>
    </location>
</feature>
<evidence type="ECO:0000256" key="2">
    <source>
        <dbReference type="SAM" id="MobiDB-lite"/>
    </source>
</evidence>
<reference evidence="3 4" key="1">
    <citation type="submission" date="2019-03" db="EMBL/GenBank/DDBJ databases">
        <title>Rhodosporidium diobovatum UCD-FST 08-225 genome sequencing, assembly, and annotation.</title>
        <authorList>
            <person name="Fakankun I.U."/>
            <person name="Fristensky B."/>
            <person name="Levin D.B."/>
        </authorList>
    </citation>
    <scope>NUCLEOTIDE SEQUENCE [LARGE SCALE GENOMIC DNA]</scope>
    <source>
        <strain evidence="3 4">UCD-FST 08-225</strain>
    </source>
</reference>
<dbReference type="AlphaFoldDB" id="A0A5C5G1L4"/>
<dbReference type="GO" id="GO:0005829">
    <property type="term" value="C:cytosol"/>
    <property type="evidence" value="ECO:0007669"/>
    <property type="project" value="TreeGrafter"/>
</dbReference>
<gene>
    <name evidence="3" type="ORF">DMC30DRAFT_360802</name>
</gene>
<proteinExistence type="inferred from homology"/>
<comment type="caution">
    <text evidence="3">The sequence shown here is derived from an EMBL/GenBank/DDBJ whole genome shotgun (WGS) entry which is preliminary data.</text>
</comment>
<comment type="similarity">
    <text evidence="1">Belongs to the LTV1 family.</text>
</comment>
<feature type="compositionally biased region" description="Basic and acidic residues" evidence="2">
    <location>
        <begin position="612"/>
        <end position="651"/>
    </location>
</feature>
<protein>
    <submittedName>
        <fullName evidence="3">Cytoplasmic protein</fullName>
    </submittedName>
</protein>
<dbReference type="GO" id="GO:0005634">
    <property type="term" value="C:nucleus"/>
    <property type="evidence" value="ECO:0007669"/>
    <property type="project" value="TreeGrafter"/>
</dbReference>
<feature type="compositionally biased region" description="Acidic residues" evidence="2">
    <location>
        <begin position="290"/>
        <end position="307"/>
    </location>
</feature>
<dbReference type="InterPro" id="IPR007307">
    <property type="entry name" value="Ltv1"/>
</dbReference>
<sequence length="688" mass="74535">MAPSLWKRPGTKTFQLVHRSQRDPLINDPDASDRVLKLVDKRQKRKNADGVTSYAPSEAPGPDDLDDLDDAALAKGDAAAYGIFYDDADDYDYLQHLRQVGAGGSGGEAYLVEAPVQNKQHKGKGKDKAGAGAGAGFQLSEEALARQDARHDAGPAFALPDDALPSHPLDELSYADVMASKAPSRGLQPDLDPSVREVLEALDDEAYAADDGAGTDEEDEFWDGVLRGGEVADVREQHWEEEEEGDVEGAAEGVGRLALEGGEQDEGSWAAVKAFKAAGGRPAAARSDVGSDELNGDDDDEEEDDFASEGGDTIGALRASLARRPARKAQTAASGFSMSSSAMVRNKGLQTLDEQFDQIEKMYDESDDDSWGGSHHSGGSDDDDNDDDDDAAFPHGAARADLERIMDDFLSKYEVIGGKYRPALAPLHGDAGAEDASLGANASRLDRLRAEMARLDVGDGGEGEGEEDPEVRARRREKERILAIVERQEDEAGKGGGRKVPRVTILEEARRDRWDCETVLSTYSNLSNHPRMLRLRDFANRGSSSSNGPGGGAAARQAQIKIDPKTGFPTVDGVSVLDARPRRGKKGREEEQEQEDAIMEEEEEDEDEEEDYVPREVIKRPRAEPTDDKKARKAAVKAERAARRVEKKGTKDAFSSEVKRQKRIQGRRVADGAAADVRSGQEGVRRLA</sequence>
<dbReference type="GO" id="GO:0000056">
    <property type="term" value="P:ribosomal small subunit export from nucleus"/>
    <property type="evidence" value="ECO:0007669"/>
    <property type="project" value="TreeGrafter"/>
</dbReference>
<dbReference type="Proteomes" id="UP000311382">
    <property type="component" value="Unassembled WGS sequence"/>
</dbReference>
<dbReference type="GO" id="GO:0030688">
    <property type="term" value="C:preribosome, small subunit precursor"/>
    <property type="evidence" value="ECO:0007669"/>
    <property type="project" value="TreeGrafter"/>
</dbReference>
<evidence type="ECO:0000313" key="4">
    <source>
        <dbReference type="Proteomes" id="UP000311382"/>
    </source>
</evidence>